<sequence length="109" mass="11931">MAFSKLPLRKAVSGLTAATALAVTATLMAAPSASAANPRGCKNIADQTRQITRWGDTVMRSGPGENYKKKKVLFTGDTVRVYCRAYKSGTYWYYGKNGKTKGYVDEYAF</sequence>
<name>A0ABN3BBI5_9ACTN</name>
<gene>
    <name evidence="2" type="ORF">GCM10009787_01680</name>
</gene>
<dbReference type="Proteomes" id="UP001501391">
    <property type="component" value="Unassembled WGS sequence"/>
</dbReference>
<feature type="chain" id="PRO_5045317985" description="SH3 domain-containing protein" evidence="1">
    <location>
        <begin position="36"/>
        <end position="109"/>
    </location>
</feature>
<evidence type="ECO:0000256" key="1">
    <source>
        <dbReference type="SAM" id="SignalP"/>
    </source>
</evidence>
<proteinExistence type="predicted"/>
<evidence type="ECO:0000313" key="3">
    <source>
        <dbReference type="Proteomes" id="UP001501391"/>
    </source>
</evidence>
<feature type="signal peptide" evidence="1">
    <location>
        <begin position="1"/>
        <end position="35"/>
    </location>
</feature>
<dbReference type="RefSeq" id="WP_143650246.1">
    <property type="nucleotide sequence ID" value="NZ_BAAAOQ010000001.1"/>
</dbReference>
<keyword evidence="1" id="KW-0732">Signal</keyword>
<evidence type="ECO:0008006" key="4">
    <source>
        <dbReference type="Google" id="ProtNLM"/>
    </source>
</evidence>
<organism evidence="2 3">
    <name type="scientific">Streptomyces bangladeshensis</name>
    <dbReference type="NCBI Taxonomy" id="295352"/>
    <lineage>
        <taxon>Bacteria</taxon>
        <taxon>Bacillati</taxon>
        <taxon>Actinomycetota</taxon>
        <taxon>Actinomycetes</taxon>
        <taxon>Kitasatosporales</taxon>
        <taxon>Streptomycetaceae</taxon>
        <taxon>Streptomyces</taxon>
    </lineage>
</organism>
<dbReference type="EMBL" id="BAAAOQ010000001">
    <property type="protein sequence ID" value="GAA2190859.1"/>
    <property type="molecule type" value="Genomic_DNA"/>
</dbReference>
<comment type="caution">
    <text evidence="2">The sequence shown here is derived from an EMBL/GenBank/DDBJ whole genome shotgun (WGS) entry which is preliminary data.</text>
</comment>
<protein>
    <recommendedName>
        <fullName evidence="4">SH3 domain-containing protein</fullName>
    </recommendedName>
</protein>
<dbReference type="Gene3D" id="2.30.30.40">
    <property type="entry name" value="SH3 Domains"/>
    <property type="match status" value="1"/>
</dbReference>
<reference evidence="2 3" key="1">
    <citation type="journal article" date="2019" name="Int. J. Syst. Evol. Microbiol.">
        <title>The Global Catalogue of Microorganisms (GCM) 10K type strain sequencing project: providing services to taxonomists for standard genome sequencing and annotation.</title>
        <authorList>
            <consortium name="The Broad Institute Genomics Platform"/>
            <consortium name="The Broad Institute Genome Sequencing Center for Infectious Disease"/>
            <person name="Wu L."/>
            <person name="Ma J."/>
        </authorList>
    </citation>
    <scope>NUCLEOTIDE SEQUENCE [LARGE SCALE GENOMIC DNA]</scope>
    <source>
        <strain evidence="2 3">JCM 14924</strain>
    </source>
</reference>
<accession>A0ABN3BBI5</accession>
<evidence type="ECO:0000313" key="2">
    <source>
        <dbReference type="EMBL" id="GAA2190859.1"/>
    </source>
</evidence>
<keyword evidence="3" id="KW-1185">Reference proteome</keyword>